<sequence>MTQIHIFIDGTWLFKVCSAGSALAYTTDSPTFPFYIDWNKFDLAIKQHAGEASGHELELGERVLATSIFALPEDFDDWSNRFLDITTEKIEKTKRVVFAKNRFAQAAVDAGYSEIAIFRPEIKSWIIPKLEDSSYQEKQVDTTVVALLVKSAITRPEDYHAVVTGDADMIPAIKTAYPEYTRNVLIISTHPDELDATRRQSSFSYFDFVFDLQPFFLQNNAENIMLGNNVYRCVECGKIFTTQNPVPVNRQPRCKNDRVS</sequence>
<reference evidence="1 2" key="1">
    <citation type="submission" date="2020-10" db="EMBL/GenBank/DDBJ databases">
        <authorList>
            <person name="Castelo-Branco R."/>
            <person name="Eusebio N."/>
            <person name="Adriana R."/>
            <person name="Vieira A."/>
            <person name="Brugerolle De Fraissinette N."/>
            <person name="Rezende De Castro R."/>
            <person name="Schneider M.P."/>
            <person name="Vasconcelos V."/>
            <person name="Leao P.N."/>
        </authorList>
    </citation>
    <scope>NUCLEOTIDE SEQUENCE [LARGE SCALE GENOMIC DNA]</scope>
    <source>
        <strain evidence="1 2">LEGE 07299</strain>
    </source>
</reference>
<evidence type="ECO:0000313" key="2">
    <source>
        <dbReference type="Proteomes" id="UP000647836"/>
    </source>
</evidence>
<dbReference type="RefSeq" id="WP_194047134.1">
    <property type="nucleotide sequence ID" value="NZ_JADEXF010000830.1"/>
</dbReference>
<dbReference type="EMBL" id="JADEXF010000830">
    <property type="protein sequence ID" value="MBE9107378.1"/>
    <property type="molecule type" value="Genomic_DNA"/>
</dbReference>
<dbReference type="Proteomes" id="UP000647836">
    <property type="component" value="Unassembled WGS sequence"/>
</dbReference>
<dbReference type="Gene3D" id="3.40.50.1010">
    <property type="entry name" value="5'-nuclease"/>
    <property type="match status" value="1"/>
</dbReference>
<proteinExistence type="predicted"/>
<keyword evidence="2" id="KW-1185">Reference proteome</keyword>
<name>A0ABR9U3Z6_9NOSO</name>
<evidence type="ECO:0008006" key="3">
    <source>
        <dbReference type="Google" id="ProtNLM"/>
    </source>
</evidence>
<gene>
    <name evidence="1" type="ORF">IQ229_21340</name>
</gene>
<protein>
    <recommendedName>
        <fullName evidence="3">NYN domain-containing protein</fullName>
    </recommendedName>
</protein>
<comment type="caution">
    <text evidence="1">The sequence shown here is derived from an EMBL/GenBank/DDBJ whole genome shotgun (WGS) entry which is preliminary data.</text>
</comment>
<accession>A0ABR9U3Z6</accession>
<organism evidence="1 2">
    <name type="scientific">Nostoc cf. edaphicum LEGE 07299</name>
    <dbReference type="NCBI Taxonomy" id="2777974"/>
    <lineage>
        <taxon>Bacteria</taxon>
        <taxon>Bacillati</taxon>
        <taxon>Cyanobacteriota</taxon>
        <taxon>Cyanophyceae</taxon>
        <taxon>Nostocales</taxon>
        <taxon>Nostocaceae</taxon>
        <taxon>Nostoc</taxon>
    </lineage>
</organism>
<evidence type="ECO:0000313" key="1">
    <source>
        <dbReference type="EMBL" id="MBE9107378.1"/>
    </source>
</evidence>